<proteinExistence type="predicted"/>
<sequence>MLVHRLPGTLAALEAGVVHRGHLWHLLDKVAPIAEDGVRARRRRPSCSPGWAAGSGSPRRRS</sequence>
<evidence type="ECO:0000313" key="2">
    <source>
        <dbReference type="EMBL" id="SNS41583.1"/>
    </source>
</evidence>
<keyword evidence="3" id="KW-1185">Reference proteome</keyword>
<reference evidence="3" key="1">
    <citation type="submission" date="2017-06" db="EMBL/GenBank/DDBJ databases">
        <authorList>
            <person name="Varghese N."/>
            <person name="Submissions S."/>
        </authorList>
    </citation>
    <scope>NUCLEOTIDE SEQUENCE [LARGE SCALE GENOMIC DNA]</scope>
    <source>
        <strain evidence="3">DSM 46839</strain>
    </source>
</reference>
<dbReference type="AlphaFoldDB" id="A0A239EC31"/>
<dbReference type="RefSeq" id="WP_089305330.1">
    <property type="nucleotide sequence ID" value="NZ_FZOO01000004.1"/>
</dbReference>
<organism evidence="2 3">
    <name type="scientific">Geodermatophilus pulveris</name>
    <dbReference type="NCBI Taxonomy" id="1564159"/>
    <lineage>
        <taxon>Bacteria</taxon>
        <taxon>Bacillati</taxon>
        <taxon>Actinomycetota</taxon>
        <taxon>Actinomycetes</taxon>
        <taxon>Geodermatophilales</taxon>
        <taxon>Geodermatophilaceae</taxon>
        <taxon>Geodermatophilus</taxon>
    </lineage>
</organism>
<evidence type="ECO:0000256" key="1">
    <source>
        <dbReference type="SAM" id="MobiDB-lite"/>
    </source>
</evidence>
<evidence type="ECO:0000313" key="3">
    <source>
        <dbReference type="Proteomes" id="UP000198373"/>
    </source>
</evidence>
<protein>
    <submittedName>
        <fullName evidence="2">Uncharacterized protein</fullName>
    </submittedName>
</protein>
<accession>A0A239EC31</accession>
<name>A0A239EC31_9ACTN</name>
<dbReference type="Proteomes" id="UP000198373">
    <property type="component" value="Unassembled WGS sequence"/>
</dbReference>
<feature type="region of interest" description="Disordered" evidence="1">
    <location>
        <begin position="39"/>
        <end position="62"/>
    </location>
</feature>
<gene>
    <name evidence="2" type="ORF">SAMN06893096_10421</name>
</gene>
<dbReference type="EMBL" id="FZOO01000004">
    <property type="protein sequence ID" value="SNS41583.1"/>
    <property type="molecule type" value="Genomic_DNA"/>
</dbReference>
<dbReference type="OrthoDB" id="5188087at2"/>